<dbReference type="InterPro" id="IPR036396">
    <property type="entry name" value="Cyt_P450_sf"/>
</dbReference>
<dbReference type="GO" id="GO:0020037">
    <property type="term" value="F:heme binding"/>
    <property type="evidence" value="ECO:0007669"/>
    <property type="project" value="InterPro"/>
</dbReference>
<reference evidence="12" key="1">
    <citation type="journal article" date="2022" name="Plant J.">
        <title>Strategies of tolerance reflected in two North American maple genomes.</title>
        <authorList>
            <person name="McEvoy S.L."/>
            <person name="Sezen U.U."/>
            <person name="Trouern-Trend A."/>
            <person name="McMahon S.M."/>
            <person name="Schaberg P.G."/>
            <person name="Yang J."/>
            <person name="Wegrzyn J.L."/>
            <person name="Swenson N.G."/>
        </authorList>
    </citation>
    <scope>NUCLEOTIDE SEQUENCE</scope>
    <source>
        <strain evidence="12">91603</strain>
    </source>
</reference>
<evidence type="ECO:0000313" key="13">
    <source>
        <dbReference type="Proteomes" id="UP001064489"/>
    </source>
</evidence>
<gene>
    <name evidence="12" type="ORF">LWI28_012855</name>
</gene>
<protein>
    <submittedName>
        <fullName evidence="12">Uncharacterized protein</fullName>
    </submittedName>
</protein>
<keyword evidence="6" id="KW-0479">Metal-binding</keyword>
<reference evidence="12" key="2">
    <citation type="submission" date="2023-02" db="EMBL/GenBank/DDBJ databases">
        <authorList>
            <person name="Swenson N.G."/>
            <person name="Wegrzyn J.L."/>
            <person name="Mcevoy S.L."/>
        </authorList>
    </citation>
    <scope>NUCLEOTIDE SEQUENCE</scope>
    <source>
        <strain evidence="12">91603</strain>
        <tissue evidence="12">Leaf</tissue>
    </source>
</reference>
<dbReference type="GO" id="GO:0004497">
    <property type="term" value="F:monooxygenase activity"/>
    <property type="evidence" value="ECO:0007669"/>
    <property type="project" value="UniProtKB-KW"/>
</dbReference>
<dbReference type="InterPro" id="IPR052306">
    <property type="entry name" value="CYP450_71D"/>
</dbReference>
<evidence type="ECO:0000256" key="9">
    <source>
        <dbReference type="ARBA" id="ARBA00023004"/>
    </source>
</evidence>
<evidence type="ECO:0000256" key="11">
    <source>
        <dbReference type="ARBA" id="ARBA00023136"/>
    </source>
</evidence>
<keyword evidence="7" id="KW-1133">Transmembrane helix</keyword>
<keyword evidence="10" id="KW-0503">Monooxygenase</keyword>
<comment type="subcellular location">
    <subcellularLocation>
        <location evidence="2">Membrane</location>
        <topology evidence="2">Single-pass membrane protein</topology>
    </subcellularLocation>
</comment>
<comment type="cofactor">
    <cofactor evidence="1">
        <name>heme</name>
        <dbReference type="ChEBI" id="CHEBI:30413"/>
    </cofactor>
</comment>
<evidence type="ECO:0000256" key="10">
    <source>
        <dbReference type="ARBA" id="ARBA00023033"/>
    </source>
</evidence>
<dbReference type="GO" id="GO:0016020">
    <property type="term" value="C:membrane"/>
    <property type="evidence" value="ECO:0007669"/>
    <property type="project" value="UniProtKB-SubCell"/>
</dbReference>
<evidence type="ECO:0000256" key="8">
    <source>
        <dbReference type="ARBA" id="ARBA00023002"/>
    </source>
</evidence>
<sequence>MVIETTKLASGFSVADLFPSIEGLLQWISGIRPQLEKMHQESDIILENIISEHKKARATLDLGDMHEKNNEDLVDVLLKVQELEDSEFHLTANNIKAVIWEEEHKNRAEKLKEEVKLMLPNQWRFYLS</sequence>
<keyword evidence="5" id="KW-0812">Transmembrane</keyword>
<evidence type="ECO:0000313" key="12">
    <source>
        <dbReference type="EMBL" id="KAI9185995.1"/>
    </source>
</evidence>
<dbReference type="GO" id="GO:0005506">
    <property type="term" value="F:iron ion binding"/>
    <property type="evidence" value="ECO:0007669"/>
    <property type="project" value="InterPro"/>
</dbReference>
<dbReference type="Gene3D" id="1.10.630.10">
    <property type="entry name" value="Cytochrome P450"/>
    <property type="match status" value="1"/>
</dbReference>
<evidence type="ECO:0000256" key="3">
    <source>
        <dbReference type="ARBA" id="ARBA00010617"/>
    </source>
</evidence>
<evidence type="ECO:0000256" key="7">
    <source>
        <dbReference type="ARBA" id="ARBA00022989"/>
    </source>
</evidence>
<dbReference type="GO" id="GO:0016705">
    <property type="term" value="F:oxidoreductase activity, acting on paired donors, with incorporation or reduction of molecular oxygen"/>
    <property type="evidence" value="ECO:0007669"/>
    <property type="project" value="InterPro"/>
</dbReference>
<evidence type="ECO:0000256" key="5">
    <source>
        <dbReference type="ARBA" id="ARBA00022692"/>
    </source>
</evidence>
<evidence type="ECO:0000256" key="2">
    <source>
        <dbReference type="ARBA" id="ARBA00004167"/>
    </source>
</evidence>
<dbReference type="Proteomes" id="UP001064489">
    <property type="component" value="Chromosome 3"/>
</dbReference>
<name>A0AAD5J4G1_ACENE</name>
<evidence type="ECO:0000256" key="4">
    <source>
        <dbReference type="ARBA" id="ARBA00022617"/>
    </source>
</evidence>
<dbReference type="PANTHER" id="PTHR47953:SF19">
    <property type="entry name" value="OS06G0641600 PROTEIN"/>
    <property type="match status" value="1"/>
</dbReference>
<keyword evidence="11" id="KW-0472">Membrane</keyword>
<keyword evidence="4" id="KW-0349">Heme</keyword>
<proteinExistence type="inferred from homology"/>
<keyword evidence="13" id="KW-1185">Reference proteome</keyword>
<evidence type="ECO:0000256" key="1">
    <source>
        <dbReference type="ARBA" id="ARBA00001971"/>
    </source>
</evidence>
<organism evidence="12 13">
    <name type="scientific">Acer negundo</name>
    <name type="common">Box elder</name>
    <dbReference type="NCBI Taxonomy" id="4023"/>
    <lineage>
        <taxon>Eukaryota</taxon>
        <taxon>Viridiplantae</taxon>
        <taxon>Streptophyta</taxon>
        <taxon>Embryophyta</taxon>
        <taxon>Tracheophyta</taxon>
        <taxon>Spermatophyta</taxon>
        <taxon>Magnoliopsida</taxon>
        <taxon>eudicotyledons</taxon>
        <taxon>Gunneridae</taxon>
        <taxon>Pentapetalae</taxon>
        <taxon>rosids</taxon>
        <taxon>malvids</taxon>
        <taxon>Sapindales</taxon>
        <taxon>Sapindaceae</taxon>
        <taxon>Hippocastanoideae</taxon>
        <taxon>Acereae</taxon>
        <taxon>Acer</taxon>
    </lineage>
</organism>
<dbReference type="PANTHER" id="PTHR47953">
    <property type="entry name" value="OS08G0105600 PROTEIN"/>
    <property type="match status" value="1"/>
</dbReference>
<dbReference type="AlphaFoldDB" id="A0AAD5J4G1"/>
<comment type="similarity">
    <text evidence="3">Belongs to the cytochrome P450 family.</text>
</comment>
<accession>A0AAD5J4G1</accession>
<evidence type="ECO:0000256" key="6">
    <source>
        <dbReference type="ARBA" id="ARBA00022723"/>
    </source>
</evidence>
<keyword evidence="8" id="KW-0560">Oxidoreductase</keyword>
<keyword evidence="9" id="KW-0408">Iron</keyword>
<comment type="caution">
    <text evidence="12">The sequence shown here is derived from an EMBL/GenBank/DDBJ whole genome shotgun (WGS) entry which is preliminary data.</text>
</comment>
<dbReference type="EMBL" id="JAJSOW010000100">
    <property type="protein sequence ID" value="KAI9185995.1"/>
    <property type="molecule type" value="Genomic_DNA"/>
</dbReference>